<feature type="compositionally biased region" description="Polar residues" evidence="1">
    <location>
        <begin position="384"/>
        <end position="393"/>
    </location>
</feature>
<dbReference type="Pfam" id="PF15232">
    <property type="entry name" value="DUF4585"/>
    <property type="match status" value="1"/>
</dbReference>
<dbReference type="GO" id="GO:0005654">
    <property type="term" value="C:nucleoplasm"/>
    <property type="evidence" value="ECO:0007669"/>
    <property type="project" value="TreeGrafter"/>
</dbReference>
<feature type="region of interest" description="Disordered" evidence="1">
    <location>
        <begin position="270"/>
        <end position="582"/>
    </location>
</feature>
<accession>A0AB34GBJ8</accession>
<name>A0AB34GBJ8_ESCRO</name>
<feature type="compositionally biased region" description="Pro residues" evidence="1">
    <location>
        <begin position="811"/>
        <end position="820"/>
    </location>
</feature>
<feature type="region of interest" description="Disordered" evidence="1">
    <location>
        <begin position="1"/>
        <end position="120"/>
    </location>
</feature>
<dbReference type="EMBL" id="JAIQCJ010002315">
    <property type="protein sequence ID" value="KAJ8777317.1"/>
    <property type="molecule type" value="Genomic_DNA"/>
</dbReference>
<feature type="region of interest" description="Disordered" evidence="1">
    <location>
        <begin position="133"/>
        <end position="247"/>
    </location>
</feature>
<dbReference type="PANTHER" id="PTHR33775">
    <property type="entry name" value="CARDIAC-ENRICHED FHL2-INTERACTING PROTEIN-RELATED"/>
    <property type="match status" value="1"/>
</dbReference>
<feature type="compositionally biased region" description="Polar residues" evidence="1">
    <location>
        <begin position="83"/>
        <end position="95"/>
    </location>
</feature>
<feature type="domain" description="DUF4585" evidence="2">
    <location>
        <begin position="893"/>
        <end position="959"/>
    </location>
</feature>
<organism evidence="3 4">
    <name type="scientific">Eschrichtius robustus</name>
    <name type="common">California gray whale</name>
    <name type="synonym">Eschrichtius gibbosus</name>
    <dbReference type="NCBI Taxonomy" id="9764"/>
    <lineage>
        <taxon>Eukaryota</taxon>
        <taxon>Metazoa</taxon>
        <taxon>Chordata</taxon>
        <taxon>Craniata</taxon>
        <taxon>Vertebrata</taxon>
        <taxon>Euteleostomi</taxon>
        <taxon>Mammalia</taxon>
        <taxon>Eutheria</taxon>
        <taxon>Laurasiatheria</taxon>
        <taxon>Artiodactyla</taxon>
        <taxon>Whippomorpha</taxon>
        <taxon>Cetacea</taxon>
        <taxon>Mysticeti</taxon>
        <taxon>Eschrichtiidae</taxon>
        <taxon>Eschrichtius</taxon>
    </lineage>
</organism>
<feature type="compositionally biased region" description="Basic and acidic residues" evidence="1">
    <location>
        <begin position="329"/>
        <end position="339"/>
    </location>
</feature>
<keyword evidence="4" id="KW-1185">Reference proteome</keyword>
<feature type="compositionally biased region" description="Low complexity" evidence="1">
    <location>
        <begin position="821"/>
        <end position="831"/>
    </location>
</feature>
<sequence>MRGRECAASGPSMLTAFAPPTLPGLPGRLPAAPARRQDSSSSSGSYHTAPGSPEPPDVGPDAEGRANRPTVAPVLGEGAQPRLSVSAQNSRQQLGPGSGFPRGPASGPRPPQPQLRMLPSGEMEVIFGAGPLFSRSDAEDSEVQQLTTRTFRSLSPPGSASPIPAEPQPQGPDGGSRWATYLQLRPRGPSPATPAQFECVEVALEERAAPARPRTVPKRQIELRPRPRSPPREASAPPPRLFLRTGSLDESLGRLQAAADLVQTALARKLSPATPAPSSATFGPTVPPEPATPETPRSTRVALEEARSRPPRVHYSSAPARAPRPWPSLRERAIRRDKPAPGTEPLGPVSSSIFLQSGEKIQEAHYQEPKTQFPRETPDRTVLRAQSPSSQSRAPREVSSKAVRPRSPSPLWQAPNGTVRGPRCPSPQNLSPWNRAIRKVSSPSLPEASSAWGNQDAAVTETVSRKSPSPPTLSQWNQGVASARSPSPEAPSSWEVPHSAGGDTVEGSRSPSPPTLSSWETPDCPTGTWSPSPQETWDSTVQSSAVVSTREAMNGVAQEELVPPTPSAPETPELTEAQSPSTREMPNLAFRGSQLSPAVAAPQLPLSRLVGTLDADARPEALGSGEAASGRPRVAIPRPRDVRKMVKTTYAPSFPASTPGSGLPAPPAEPRGEEGGASKTQELQAPGAPAPAHYTSVFLKDFLPVVSHPYETPEPTPDTVPRDVTQPNGVLRRRAENSTAKPFARTEIRLPGALALGRRPEGTQGVVVRGPGGKNRDAEPQRLVPDDKGRTSPLGGARTSPQKSPIGPAGTQPPGPPRPSSPQAHPSSSPGIAPKQETPPMAPEPAIAVQSPLPREPQASAGRAAPPQARAASAPPMDRSPEGPSQGARRPPGAAHPGKVLVDPESGRYYFVEAPRQPRLRLLFDPESGQYVEVLLPPSPSVPPRRVYTPLALGPGLYPPGYGPIPGLSLPPSPGPPAFSGPQLPWASEAGPLDGMYYLPVSGTPSPAPPLLLCAPPSSLGPAQPSKGSLFPVWAQQRWSRLVSTDGMKRERHWLSNLLLFARGSEPWPGRLRGRVASAGPRLSAATPTARTHVHPCTPTTALLAEPAPQTMRLLLLLLLGAWTIPGGLGDRAPLTATAPELDDEEKFSAHMPAHLRCDACRAVAYQMWQHLTKAETKLHTLDSGGRGKLSESVYTDVLDRSCSQTWQGYGVGEVDQVKRLMGPGLNKGPEPSISVIIMGAPWPTRLSKTCFHYLGEFGEDQIYESHQQGQGALEALLCGGPRGACSEEAPVTRAEL</sequence>
<gene>
    <name evidence="3" type="ORF">J1605_014700</name>
</gene>
<feature type="compositionally biased region" description="Low complexity" evidence="1">
    <location>
        <begin position="857"/>
        <end position="876"/>
    </location>
</feature>
<feature type="compositionally biased region" description="Polar residues" evidence="1">
    <location>
        <begin position="461"/>
        <end position="480"/>
    </location>
</feature>
<feature type="compositionally biased region" description="Basic and acidic residues" evidence="1">
    <location>
        <begin position="774"/>
        <end position="790"/>
    </location>
</feature>
<feature type="compositionally biased region" description="Low complexity" evidence="1">
    <location>
        <begin position="481"/>
        <end position="493"/>
    </location>
</feature>
<feature type="compositionally biased region" description="Polar residues" evidence="1">
    <location>
        <begin position="507"/>
        <end position="520"/>
    </location>
</feature>
<comment type="caution">
    <text evidence="3">The sequence shown here is derived from an EMBL/GenBank/DDBJ whole genome shotgun (WGS) entry which is preliminary data.</text>
</comment>
<evidence type="ECO:0000313" key="4">
    <source>
        <dbReference type="Proteomes" id="UP001159641"/>
    </source>
</evidence>
<proteinExistence type="predicted"/>
<feature type="compositionally biased region" description="Polar residues" evidence="1">
    <location>
        <begin position="527"/>
        <end position="547"/>
    </location>
</feature>
<reference evidence="3 4" key="1">
    <citation type="submission" date="2022-11" db="EMBL/GenBank/DDBJ databases">
        <title>Whole genome sequence of Eschrichtius robustus ER-17-0199.</title>
        <authorList>
            <person name="Bruniche-Olsen A."/>
            <person name="Black A.N."/>
            <person name="Fields C.J."/>
            <person name="Walden K."/>
            <person name="Dewoody J.A."/>
        </authorList>
    </citation>
    <scope>NUCLEOTIDE SEQUENCE [LARGE SCALE GENOMIC DNA]</scope>
    <source>
        <strain evidence="3">ER-17-0199</strain>
        <tissue evidence="3">Blubber</tissue>
    </source>
</reference>
<feature type="compositionally biased region" description="Polar residues" evidence="1">
    <location>
        <begin position="143"/>
        <end position="158"/>
    </location>
</feature>
<dbReference type="InterPro" id="IPR027838">
    <property type="entry name" value="DUF4585"/>
</dbReference>
<protein>
    <recommendedName>
        <fullName evidence="2">DUF4585 domain-containing protein</fullName>
    </recommendedName>
</protein>
<feature type="compositionally biased region" description="Low complexity" evidence="1">
    <location>
        <begin position="24"/>
        <end position="45"/>
    </location>
</feature>
<evidence type="ECO:0000259" key="2">
    <source>
        <dbReference type="Pfam" id="PF15232"/>
    </source>
</evidence>
<dbReference type="Proteomes" id="UP001159641">
    <property type="component" value="Unassembled WGS sequence"/>
</dbReference>
<feature type="region of interest" description="Disordered" evidence="1">
    <location>
        <begin position="707"/>
        <end position="905"/>
    </location>
</feature>
<evidence type="ECO:0000256" key="1">
    <source>
        <dbReference type="SAM" id="MobiDB-lite"/>
    </source>
</evidence>
<dbReference type="PANTHER" id="PTHR33775:SF1">
    <property type="entry name" value="PROLINE-RICH BASIC PROTEIN 1"/>
    <property type="match status" value="1"/>
</dbReference>
<dbReference type="InterPro" id="IPR052303">
    <property type="entry name" value="CEFIP"/>
</dbReference>
<feature type="region of interest" description="Disordered" evidence="1">
    <location>
        <begin position="621"/>
        <end position="692"/>
    </location>
</feature>
<evidence type="ECO:0000313" key="3">
    <source>
        <dbReference type="EMBL" id="KAJ8777317.1"/>
    </source>
</evidence>